<protein>
    <submittedName>
        <fullName evidence="6">Oidioi.mRNA.OKI2018_I69.XSR.g15013.t1.cds</fullName>
    </submittedName>
</protein>
<keyword evidence="4 5" id="KW-0472">Membrane</keyword>
<evidence type="ECO:0000256" key="1">
    <source>
        <dbReference type="ARBA" id="ARBA00004141"/>
    </source>
</evidence>
<feature type="transmembrane region" description="Helical" evidence="5">
    <location>
        <begin position="46"/>
        <end position="63"/>
    </location>
</feature>
<keyword evidence="7" id="KW-1185">Reference proteome</keyword>
<evidence type="ECO:0000313" key="6">
    <source>
        <dbReference type="EMBL" id="CAG5097298.1"/>
    </source>
</evidence>
<evidence type="ECO:0000256" key="4">
    <source>
        <dbReference type="ARBA" id="ARBA00023136"/>
    </source>
</evidence>
<dbReference type="PANTHER" id="PTHR11785:SF512">
    <property type="entry name" value="SOBREMESA, ISOFORM B"/>
    <property type="match status" value="1"/>
</dbReference>
<feature type="transmembrane region" description="Helical" evidence="5">
    <location>
        <begin position="69"/>
        <end position="95"/>
    </location>
</feature>
<keyword evidence="2 5" id="KW-0812">Transmembrane</keyword>
<accession>A0ABN7SKJ6</accession>
<comment type="subcellular location">
    <subcellularLocation>
        <location evidence="1">Membrane</location>
        <topology evidence="1">Multi-pass membrane protein</topology>
    </subcellularLocation>
</comment>
<evidence type="ECO:0000313" key="7">
    <source>
        <dbReference type="Proteomes" id="UP001158576"/>
    </source>
</evidence>
<keyword evidence="3 5" id="KW-1133">Transmembrane helix</keyword>
<organism evidence="6 7">
    <name type="scientific">Oikopleura dioica</name>
    <name type="common">Tunicate</name>
    <dbReference type="NCBI Taxonomy" id="34765"/>
    <lineage>
        <taxon>Eukaryota</taxon>
        <taxon>Metazoa</taxon>
        <taxon>Chordata</taxon>
        <taxon>Tunicata</taxon>
        <taxon>Appendicularia</taxon>
        <taxon>Copelata</taxon>
        <taxon>Oikopleuridae</taxon>
        <taxon>Oikopleura</taxon>
    </lineage>
</organism>
<sequence length="184" mass="20273">MAASVALSTFGAANGNCLTGARLTLAGARNGHLPRMLAYLSITERLPILSVIFNSALSIILLIPENSNFLTLVNFTGFTIWIFYGMAFAAVLILRWKCPDIRRRYKILPILCALVALFMTIAPIVASPEIEYLVVCGIIAAGLLIYIPLRLEFSFSLGVRAINWIEKQLQLLLEVAPYEKLASE</sequence>
<dbReference type="InterPro" id="IPR050598">
    <property type="entry name" value="AminoAcid_Transporter"/>
</dbReference>
<evidence type="ECO:0000256" key="5">
    <source>
        <dbReference type="SAM" id="Phobius"/>
    </source>
</evidence>
<dbReference type="Pfam" id="PF13520">
    <property type="entry name" value="AA_permease_2"/>
    <property type="match status" value="1"/>
</dbReference>
<feature type="transmembrane region" description="Helical" evidence="5">
    <location>
        <begin position="132"/>
        <end position="149"/>
    </location>
</feature>
<evidence type="ECO:0000256" key="3">
    <source>
        <dbReference type="ARBA" id="ARBA00022989"/>
    </source>
</evidence>
<proteinExistence type="predicted"/>
<name>A0ABN7SKJ6_OIKDI</name>
<dbReference type="EMBL" id="OU015569">
    <property type="protein sequence ID" value="CAG5097298.1"/>
    <property type="molecule type" value="Genomic_DNA"/>
</dbReference>
<reference evidence="6 7" key="1">
    <citation type="submission" date="2021-04" db="EMBL/GenBank/DDBJ databases">
        <authorList>
            <person name="Bliznina A."/>
        </authorList>
    </citation>
    <scope>NUCLEOTIDE SEQUENCE [LARGE SCALE GENOMIC DNA]</scope>
</reference>
<dbReference type="Gene3D" id="1.20.1740.10">
    <property type="entry name" value="Amino acid/polyamine transporter I"/>
    <property type="match status" value="1"/>
</dbReference>
<dbReference type="InterPro" id="IPR002293">
    <property type="entry name" value="AA/rel_permease1"/>
</dbReference>
<dbReference type="Proteomes" id="UP001158576">
    <property type="component" value="Chromosome XSR"/>
</dbReference>
<evidence type="ECO:0000256" key="2">
    <source>
        <dbReference type="ARBA" id="ARBA00022692"/>
    </source>
</evidence>
<dbReference type="PANTHER" id="PTHR11785">
    <property type="entry name" value="AMINO ACID TRANSPORTER"/>
    <property type="match status" value="1"/>
</dbReference>
<feature type="transmembrane region" description="Helical" evidence="5">
    <location>
        <begin position="107"/>
        <end position="126"/>
    </location>
</feature>
<gene>
    <name evidence="6" type="ORF">OKIOD_LOCUS6571</name>
</gene>